<feature type="region of interest" description="Disordered" evidence="1">
    <location>
        <begin position="256"/>
        <end position="294"/>
    </location>
</feature>
<organism evidence="2">
    <name type="scientific">Triticum urartu</name>
    <name type="common">Red wild einkorn</name>
    <name type="synonym">Crithodium urartu</name>
    <dbReference type="NCBI Taxonomy" id="4572"/>
    <lineage>
        <taxon>Eukaryota</taxon>
        <taxon>Viridiplantae</taxon>
        <taxon>Streptophyta</taxon>
        <taxon>Embryophyta</taxon>
        <taxon>Tracheophyta</taxon>
        <taxon>Spermatophyta</taxon>
        <taxon>Magnoliopsida</taxon>
        <taxon>Liliopsida</taxon>
        <taxon>Poales</taxon>
        <taxon>Poaceae</taxon>
        <taxon>BOP clade</taxon>
        <taxon>Pooideae</taxon>
        <taxon>Triticodae</taxon>
        <taxon>Triticeae</taxon>
        <taxon>Triticinae</taxon>
        <taxon>Triticum</taxon>
    </lineage>
</organism>
<feature type="compositionally biased region" description="Basic and acidic residues" evidence="1">
    <location>
        <begin position="256"/>
        <end position="266"/>
    </location>
</feature>
<accession>M7YUP0</accession>
<dbReference type="Gene3D" id="2.20.25.100">
    <property type="entry name" value="Zn-binding ribosomal proteins"/>
    <property type="match status" value="1"/>
</dbReference>
<dbReference type="EMBL" id="KD221759">
    <property type="protein sequence ID" value="EMS51272.1"/>
    <property type="molecule type" value="Genomic_DNA"/>
</dbReference>
<proteinExistence type="predicted"/>
<dbReference type="InterPro" id="IPR023407">
    <property type="entry name" value="Ribosomal_eS27_Zn-bd_dom_sf"/>
</dbReference>
<name>M7YUP0_TRIUA</name>
<feature type="region of interest" description="Disordered" evidence="1">
    <location>
        <begin position="310"/>
        <end position="332"/>
    </location>
</feature>
<dbReference type="AlphaFoldDB" id="M7YUP0"/>
<reference evidence="2" key="1">
    <citation type="journal article" date="2013" name="Nature">
        <title>Draft genome of the wheat A-genome progenitor Triticum urartu.</title>
        <authorList>
            <person name="Ling H.Q."/>
            <person name="Zhao S."/>
            <person name="Liu D."/>
            <person name="Wang J."/>
            <person name="Sun H."/>
            <person name="Zhang C."/>
            <person name="Fan H."/>
            <person name="Li D."/>
            <person name="Dong L."/>
            <person name="Tao Y."/>
            <person name="Gao C."/>
            <person name="Wu H."/>
            <person name="Li Y."/>
            <person name="Cui Y."/>
            <person name="Guo X."/>
            <person name="Zheng S."/>
            <person name="Wang B."/>
            <person name="Yu K."/>
            <person name="Liang Q."/>
            <person name="Yang W."/>
            <person name="Lou X."/>
            <person name="Chen J."/>
            <person name="Feng M."/>
            <person name="Jian J."/>
            <person name="Zhang X."/>
            <person name="Luo G."/>
            <person name="Jiang Y."/>
            <person name="Liu J."/>
            <person name="Wang Z."/>
            <person name="Sha Y."/>
            <person name="Zhang B."/>
            <person name="Wu H."/>
            <person name="Tang D."/>
            <person name="Shen Q."/>
            <person name="Xue P."/>
            <person name="Zou S."/>
            <person name="Wang X."/>
            <person name="Liu X."/>
            <person name="Wang F."/>
            <person name="Yang Y."/>
            <person name="An X."/>
            <person name="Dong Z."/>
            <person name="Zhang K."/>
            <person name="Zhang X."/>
            <person name="Luo M.C."/>
            <person name="Dvorak J."/>
            <person name="Tong Y."/>
            <person name="Wang J."/>
            <person name="Yang H."/>
            <person name="Li Z."/>
            <person name="Wang D."/>
            <person name="Zhang A."/>
            <person name="Wang J."/>
        </authorList>
    </citation>
    <scope>NUCLEOTIDE SEQUENCE</scope>
</reference>
<gene>
    <name evidence="2" type="ORF">TRIUR3_23909</name>
</gene>
<evidence type="ECO:0000256" key="1">
    <source>
        <dbReference type="SAM" id="MobiDB-lite"/>
    </source>
</evidence>
<evidence type="ECO:0000313" key="2">
    <source>
        <dbReference type="EMBL" id="EMS51272.1"/>
    </source>
</evidence>
<protein>
    <submittedName>
        <fullName evidence="2">Uncharacterized protein</fullName>
    </submittedName>
</protein>
<sequence length="332" mass="36737">MVLQKLEKPKHKKKRLAQSPNSFFMDVSLCNFDIEMLMCEKRIGDQQGDHRPDFTGVSNINDISSVMAAGCSLGDRTKFGNTMKACLNFSSIEGMHKEANAVVRKAMTEELKTLIPDPAKGATSVYILRWAMNQADSVDAGQRARWTKYRAPQDQISCSSYGDLVYYCDGGVHRCGGFNSTSPIQCQMLEKFYQNGILKAPLASPPTHISFSVWHVGSDSWSEVQYPDLVEFSDQFLLSDGFGSWWFAPEEDGEAGRKRERWRQDSRGSSVMVDPPSLSEGSEGEAAGLLPPLLETSRTSVGDLEARVHGGFPRAGVDQSTEKKGTSDLWLA</sequence>